<dbReference type="AlphaFoldDB" id="A0AAW0B8N0"/>
<dbReference type="Proteomes" id="UP001383192">
    <property type="component" value="Unassembled WGS sequence"/>
</dbReference>
<proteinExistence type="predicted"/>
<comment type="caution">
    <text evidence="2">The sequence shown here is derived from an EMBL/GenBank/DDBJ whole genome shotgun (WGS) entry which is preliminary data.</text>
</comment>
<evidence type="ECO:0000256" key="1">
    <source>
        <dbReference type="SAM" id="MobiDB-lite"/>
    </source>
</evidence>
<feature type="compositionally biased region" description="Acidic residues" evidence="1">
    <location>
        <begin position="72"/>
        <end position="96"/>
    </location>
</feature>
<evidence type="ECO:0000313" key="3">
    <source>
        <dbReference type="Proteomes" id="UP001383192"/>
    </source>
</evidence>
<protein>
    <submittedName>
        <fullName evidence="2">Uncharacterized protein</fullName>
    </submittedName>
</protein>
<keyword evidence="3" id="KW-1185">Reference proteome</keyword>
<gene>
    <name evidence="2" type="ORF">VNI00_017556</name>
</gene>
<sequence length="113" mass="12137">MQAECLHIAQLLNSLTRSQQQAVRIVVETLIASGGTVDHVVEILEKTTFMYDLVCDDASEESNTSQDGGDNGGEDSEGSEKTDSEEESSSLTEDSDSQASGCSMDISEEEQPE</sequence>
<evidence type="ECO:0000313" key="2">
    <source>
        <dbReference type="EMBL" id="KAK7021067.1"/>
    </source>
</evidence>
<reference evidence="2 3" key="1">
    <citation type="submission" date="2024-01" db="EMBL/GenBank/DDBJ databases">
        <title>A draft genome for a cacao thread blight-causing isolate of Paramarasmius palmivorus.</title>
        <authorList>
            <person name="Baruah I.K."/>
            <person name="Bukari Y."/>
            <person name="Amoako-Attah I."/>
            <person name="Meinhardt L.W."/>
            <person name="Bailey B.A."/>
            <person name="Cohen S.P."/>
        </authorList>
    </citation>
    <scope>NUCLEOTIDE SEQUENCE [LARGE SCALE GENOMIC DNA]</scope>
    <source>
        <strain evidence="2 3">GH-12</strain>
    </source>
</reference>
<organism evidence="2 3">
    <name type="scientific">Paramarasmius palmivorus</name>
    <dbReference type="NCBI Taxonomy" id="297713"/>
    <lineage>
        <taxon>Eukaryota</taxon>
        <taxon>Fungi</taxon>
        <taxon>Dikarya</taxon>
        <taxon>Basidiomycota</taxon>
        <taxon>Agaricomycotina</taxon>
        <taxon>Agaricomycetes</taxon>
        <taxon>Agaricomycetidae</taxon>
        <taxon>Agaricales</taxon>
        <taxon>Marasmiineae</taxon>
        <taxon>Marasmiaceae</taxon>
        <taxon>Paramarasmius</taxon>
    </lineage>
</organism>
<feature type="region of interest" description="Disordered" evidence="1">
    <location>
        <begin position="58"/>
        <end position="113"/>
    </location>
</feature>
<accession>A0AAW0B8N0</accession>
<dbReference type="EMBL" id="JAYKXP010000177">
    <property type="protein sequence ID" value="KAK7021067.1"/>
    <property type="molecule type" value="Genomic_DNA"/>
</dbReference>
<name>A0AAW0B8N0_9AGAR</name>